<name>A0A517TW29_9BACT</name>
<dbReference type="AlphaFoldDB" id="A0A517TW29"/>
<dbReference type="GO" id="GO:0043190">
    <property type="term" value="C:ATP-binding cassette (ABC) transporter complex"/>
    <property type="evidence" value="ECO:0007669"/>
    <property type="project" value="InterPro"/>
</dbReference>
<dbReference type="GO" id="GO:0015833">
    <property type="term" value="P:peptide transport"/>
    <property type="evidence" value="ECO:0007669"/>
    <property type="project" value="TreeGrafter"/>
</dbReference>
<dbReference type="InterPro" id="IPR030678">
    <property type="entry name" value="Peptide/Ni-bd"/>
</dbReference>
<proteinExistence type="predicted"/>
<dbReference type="KEGG" id="llh:I41_17590"/>
<dbReference type="Gene3D" id="3.40.190.10">
    <property type="entry name" value="Periplasmic binding protein-like II"/>
    <property type="match status" value="1"/>
</dbReference>
<gene>
    <name evidence="2" type="primary">mppA</name>
    <name evidence="2" type="ORF">I41_17590</name>
</gene>
<dbReference type="RefSeq" id="WP_145432136.1">
    <property type="nucleotide sequence ID" value="NZ_CP036339.1"/>
</dbReference>
<dbReference type="GO" id="GO:0030288">
    <property type="term" value="C:outer membrane-bounded periplasmic space"/>
    <property type="evidence" value="ECO:0007669"/>
    <property type="project" value="UniProtKB-ARBA"/>
</dbReference>
<dbReference type="Gene3D" id="3.10.105.10">
    <property type="entry name" value="Dipeptide-binding Protein, Domain 3"/>
    <property type="match status" value="1"/>
</dbReference>
<dbReference type="GO" id="GO:1904680">
    <property type="term" value="F:peptide transmembrane transporter activity"/>
    <property type="evidence" value="ECO:0007669"/>
    <property type="project" value="TreeGrafter"/>
</dbReference>
<organism evidence="2 3">
    <name type="scientific">Lacipirellula limnantheis</name>
    <dbReference type="NCBI Taxonomy" id="2528024"/>
    <lineage>
        <taxon>Bacteria</taxon>
        <taxon>Pseudomonadati</taxon>
        <taxon>Planctomycetota</taxon>
        <taxon>Planctomycetia</taxon>
        <taxon>Pirellulales</taxon>
        <taxon>Lacipirellulaceae</taxon>
        <taxon>Lacipirellula</taxon>
    </lineage>
</organism>
<protein>
    <submittedName>
        <fullName evidence="2">Periplasmic murein peptide-binding protein</fullName>
    </submittedName>
</protein>
<dbReference type="InterPro" id="IPR039424">
    <property type="entry name" value="SBP_5"/>
</dbReference>
<dbReference type="PANTHER" id="PTHR30290">
    <property type="entry name" value="PERIPLASMIC BINDING COMPONENT OF ABC TRANSPORTER"/>
    <property type="match status" value="1"/>
</dbReference>
<dbReference type="InterPro" id="IPR000914">
    <property type="entry name" value="SBP_5_dom"/>
</dbReference>
<dbReference type="PIRSF" id="PIRSF002741">
    <property type="entry name" value="MppA"/>
    <property type="match status" value="1"/>
</dbReference>
<dbReference type="FunFam" id="3.10.105.10:FF:000001">
    <property type="entry name" value="Oligopeptide ABC transporter, oligopeptide-binding protein"/>
    <property type="match status" value="1"/>
</dbReference>
<evidence type="ECO:0000313" key="2">
    <source>
        <dbReference type="EMBL" id="QDT72579.1"/>
    </source>
</evidence>
<dbReference type="EMBL" id="CP036339">
    <property type="protein sequence ID" value="QDT72579.1"/>
    <property type="molecule type" value="Genomic_DNA"/>
</dbReference>
<dbReference type="Proteomes" id="UP000317909">
    <property type="component" value="Chromosome"/>
</dbReference>
<dbReference type="PANTHER" id="PTHR30290:SF83">
    <property type="entry name" value="ABC TRANSPORTER SUBSTRATE-BINDING PROTEIN"/>
    <property type="match status" value="1"/>
</dbReference>
<evidence type="ECO:0000259" key="1">
    <source>
        <dbReference type="Pfam" id="PF00496"/>
    </source>
</evidence>
<dbReference type="Pfam" id="PF00496">
    <property type="entry name" value="SBP_bac_5"/>
    <property type="match status" value="1"/>
</dbReference>
<sequence>MRLEGRSLFPWIAGAAILCSIGWALDRGQLPPADFTFVNGTEVKSLDPAIVTGQPENRMINALFEGLTRWNPETLDPEPGVAERWDVSDDLLTYTFHLRQDAKWSDGSPVTAHDFIYSMRRFLDPRTAAEYSYQAWYVKNAKKYSGGGRAVRPGDNVEVELNVDPNGVNSIRGAVIRGKLVRIEDKSGNELAGDALDTAAGDASLNIEDWTFVVATEAGEERFRYADDLSASRNEPAAGERHARQILLDLHDVGMRAIDDHTIEFTLENPTPYFLNLLGFYPLFPVQQQCVETFGSPQWTDVENIVCNGPFKPEFRRLRDRTRVVKNEHYWDRDNVKLNSVDFLAVESSTTALNLYLTGEVDWIYDVPAAALRTLLAERPARDDLNPKPMLNTYFYLLNVTRKPFDDVRVRKALSMAMDRTELTERLLGAGELPTYSLVPPGLPGYDPPQSPHENVKEAQRLLAEAGYPEGRGFPTIEILYNTHEGHQAIAQLIRKQWQNNLGIKVRTRNEEWATFNSSQRQLNYDVSRRGWIGDYADPNTFLDMFVTGGENNCTGWGNAEYDKLIAAAAVETDPAKRLDLLHQAETILMDEQPIIPFYNYVSKNMVKPNIRGFYNNIQDTHPLSALWIDAEEETPNPFMEGRK</sequence>
<dbReference type="CDD" id="cd08504">
    <property type="entry name" value="PBP2_OppA"/>
    <property type="match status" value="1"/>
</dbReference>
<reference evidence="2 3" key="1">
    <citation type="submission" date="2019-02" db="EMBL/GenBank/DDBJ databases">
        <title>Deep-cultivation of Planctomycetes and their phenomic and genomic characterization uncovers novel biology.</title>
        <authorList>
            <person name="Wiegand S."/>
            <person name="Jogler M."/>
            <person name="Boedeker C."/>
            <person name="Pinto D."/>
            <person name="Vollmers J."/>
            <person name="Rivas-Marin E."/>
            <person name="Kohn T."/>
            <person name="Peeters S.H."/>
            <person name="Heuer A."/>
            <person name="Rast P."/>
            <person name="Oberbeckmann S."/>
            <person name="Bunk B."/>
            <person name="Jeske O."/>
            <person name="Meyerdierks A."/>
            <person name="Storesund J.E."/>
            <person name="Kallscheuer N."/>
            <person name="Luecker S."/>
            <person name="Lage O.M."/>
            <person name="Pohl T."/>
            <person name="Merkel B.J."/>
            <person name="Hornburger P."/>
            <person name="Mueller R.-W."/>
            <person name="Bruemmer F."/>
            <person name="Labrenz M."/>
            <person name="Spormann A.M."/>
            <person name="Op den Camp H."/>
            <person name="Overmann J."/>
            <person name="Amann R."/>
            <person name="Jetten M.S.M."/>
            <person name="Mascher T."/>
            <person name="Medema M.H."/>
            <person name="Devos D.P."/>
            <person name="Kaster A.-K."/>
            <person name="Ovreas L."/>
            <person name="Rohde M."/>
            <person name="Galperin M.Y."/>
            <person name="Jogler C."/>
        </authorList>
    </citation>
    <scope>NUCLEOTIDE SEQUENCE [LARGE SCALE GENOMIC DNA]</scope>
    <source>
        <strain evidence="2 3">I41</strain>
    </source>
</reference>
<feature type="domain" description="Solute-binding protein family 5" evidence="1">
    <location>
        <begin position="77"/>
        <end position="552"/>
    </location>
</feature>
<dbReference type="OrthoDB" id="9801912at2"/>
<keyword evidence="3" id="KW-1185">Reference proteome</keyword>
<accession>A0A517TW29</accession>
<evidence type="ECO:0000313" key="3">
    <source>
        <dbReference type="Proteomes" id="UP000317909"/>
    </source>
</evidence>
<dbReference type="SUPFAM" id="SSF53850">
    <property type="entry name" value="Periplasmic binding protein-like II"/>
    <property type="match status" value="1"/>
</dbReference>